<dbReference type="Gene3D" id="3.50.50.60">
    <property type="entry name" value="FAD/NAD(P)-binding domain"/>
    <property type="match status" value="1"/>
</dbReference>
<dbReference type="PANTHER" id="PTHR43747:SF1">
    <property type="entry name" value="SLR1998 PROTEIN"/>
    <property type="match status" value="1"/>
</dbReference>
<reference evidence="1 2" key="1">
    <citation type="submission" date="2020-10" db="EMBL/GenBank/DDBJ databases">
        <title>Wide distribution of Phycisphaera-like planctomycetes from WD2101 soil group in peatlands and genome analysis of the first cultivated representative.</title>
        <authorList>
            <person name="Dedysh S.N."/>
            <person name="Beletsky A.V."/>
            <person name="Ivanova A."/>
            <person name="Kulichevskaya I.S."/>
            <person name="Suzina N.E."/>
            <person name="Philippov D.A."/>
            <person name="Rakitin A.L."/>
            <person name="Mardanov A.V."/>
            <person name="Ravin N.V."/>
        </authorList>
    </citation>
    <scope>NUCLEOTIDE SEQUENCE [LARGE SCALE GENOMIC DNA]</scope>
    <source>
        <strain evidence="1 2">M1803</strain>
    </source>
</reference>
<dbReference type="InterPro" id="IPR036188">
    <property type="entry name" value="FAD/NAD-bd_sf"/>
</dbReference>
<protein>
    <submittedName>
        <fullName evidence="1">Tryptophan 7-halogenase</fullName>
    </submittedName>
</protein>
<dbReference type="PRINTS" id="PR00469">
    <property type="entry name" value="PNDRDTASEII"/>
</dbReference>
<dbReference type="InterPro" id="IPR006905">
    <property type="entry name" value="Flavin_halogenase"/>
</dbReference>
<dbReference type="InterPro" id="IPR050816">
    <property type="entry name" value="Flavin-dep_Halogenase_NPB"/>
</dbReference>
<dbReference type="EMBL" id="CP063458">
    <property type="protein sequence ID" value="QOV91152.1"/>
    <property type="molecule type" value="Genomic_DNA"/>
</dbReference>
<evidence type="ECO:0000313" key="2">
    <source>
        <dbReference type="Proteomes" id="UP000593765"/>
    </source>
</evidence>
<accession>A0A7M2X138</accession>
<dbReference type="Proteomes" id="UP000593765">
    <property type="component" value="Chromosome"/>
</dbReference>
<evidence type="ECO:0000313" key="1">
    <source>
        <dbReference type="EMBL" id="QOV91152.1"/>
    </source>
</evidence>
<dbReference type="PANTHER" id="PTHR43747">
    <property type="entry name" value="FAD-BINDING PROTEIN"/>
    <property type="match status" value="1"/>
</dbReference>
<proteinExistence type="predicted"/>
<organism evidence="1 2">
    <name type="scientific">Humisphaera borealis</name>
    <dbReference type="NCBI Taxonomy" id="2807512"/>
    <lineage>
        <taxon>Bacteria</taxon>
        <taxon>Pseudomonadati</taxon>
        <taxon>Planctomycetota</taxon>
        <taxon>Phycisphaerae</taxon>
        <taxon>Tepidisphaerales</taxon>
        <taxon>Tepidisphaeraceae</taxon>
        <taxon>Humisphaera</taxon>
    </lineage>
</organism>
<dbReference type="SUPFAM" id="SSF51905">
    <property type="entry name" value="FAD/NAD(P)-binding domain"/>
    <property type="match status" value="1"/>
</dbReference>
<dbReference type="KEGG" id="hbs:IPV69_07280"/>
<sequence>MPQTLTQTFDETYDVVVIGGGPAGSTTGALTAEAGNKTLVIERSKFPRFHIGESLMPETYWVFKRLGMLPKLRDSNFVKKYSVQFVTATGKESQPFYFDERDPHERSQTWQVLRSQFDEMMLDNAADKGATVWQETNVNEVIMEPSDTDDLPKAVGVVVTRPGEAPRRIGAKVVVDATGLNALLSKRLGIRKIDPKLKKASYFAHYKNCTRDPGKNGGATLVLANQENDGWFWYIPLPDDITSVGIVGDLKRLSQYQGTPQEILEAEIAKCPGLLPRLANAERVGDVHVLSDFSYRATRCAGDGWVLVGDAFGFLDPMYSSGVFLALKSGEMAADAINAAIASGQPDAMNLSKWGDELSSGMQTIRKLVYAFYTPDFSFGKFVKQYPHHQDDVTALLVGEVFRPGAEDLFEPMSTMAPIPSSIPLDQPRAMRREPVAVG</sequence>
<dbReference type="AlphaFoldDB" id="A0A7M2X138"/>
<dbReference type="GO" id="GO:0004497">
    <property type="term" value="F:monooxygenase activity"/>
    <property type="evidence" value="ECO:0007669"/>
    <property type="project" value="InterPro"/>
</dbReference>
<dbReference type="RefSeq" id="WP_206294302.1">
    <property type="nucleotide sequence ID" value="NZ_CP063458.1"/>
</dbReference>
<name>A0A7M2X138_9BACT</name>
<gene>
    <name evidence="1" type="ORF">IPV69_07280</name>
</gene>
<keyword evidence="2" id="KW-1185">Reference proteome</keyword>
<dbReference type="Pfam" id="PF04820">
    <property type="entry name" value="Trp_halogenase"/>
    <property type="match status" value="2"/>
</dbReference>